<dbReference type="Gene3D" id="3.10.129.10">
    <property type="entry name" value="Hotdog Thioesterase"/>
    <property type="match status" value="1"/>
</dbReference>
<organism evidence="1 2">
    <name type="scientific">Alcanivorax quisquiliarum</name>
    <dbReference type="NCBI Taxonomy" id="2933565"/>
    <lineage>
        <taxon>Bacteria</taxon>
        <taxon>Pseudomonadati</taxon>
        <taxon>Pseudomonadota</taxon>
        <taxon>Gammaproteobacteria</taxon>
        <taxon>Oceanospirillales</taxon>
        <taxon>Alcanivoracaceae</taxon>
        <taxon>Alcanivorax</taxon>
    </lineage>
</organism>
<keyword evidence="2" id="KW-1185">Reference proteome</keyword>
<protein>
    <submittedName>
        <fullName evidence="1">DUF4442 domain-containing protein</fullName>
    </submittedName>
</protein>
<dbReference type="Proteomes" id="UP001165524">
    <property type="component" value="Unassembled WGS sequence"/>
</dbReference>
<evidence type="ECO:0000313" key="2">
    <source>
        <dbReference type="Proteomes" id="UP001165524"/>
    </source>
</evidence>
<dbReference type="Pfam" id="PF14539">
    <property type="entry name" value="DUF4442"/>
    <property type="match status" value="1"/>
</dbReference>
<dbReference type="InterPro" id="IPR027961">
    <property type="entry name" value="DUF4442"/>
</dbReference>
<sequence>MSLSREQLDTLKTAAAAPFPFVSRVGAVVEELEVGYCKMRMPFEPNVNHVGTMYAGALFTLAELPGGTIYLSSFDTKRFYPIVKDMQIRFRRPATTDITVEVRISDEEVQRIQSEADAQGKADFEWECELKDATGEVVAISRNTYQLRKIGI</sequence>
<dbReference type="CDD" id="cd03443">
    <property type="entry name" value="PaaI_thioesterase"/>
    <property type="match status" value="1"/>
</dbReference>
<evidence type="ECO:0000313" key="1">
    <source>
        <dbReference type="EMBL" id="MCK0537199.1"/>
    </source>
</evidence>
<dbReference type="EMBL" id="JALKII010000002">
    <property type="protein sequence ID" value="MCK0537199.1"/>
    <property type="molecule type" value="Genomic_DNA"/>
</dbReference>
<accession>A0ABT0E5V5</accession>
<dbReference type="SUPFAM" id="SSF54637">
    <property type="entry name" value="Thioesterase/thiol ester dehydrase-isomerase"/>
    <property type="match status" value="1"/>
</dbReference>
<comment type="caution">
    <text evidence="1">The sequence shown here is derived from an EMBL/GenBank/DDBJ whole genome shotgun (WGS) entry which is preliminary data.</text>
</comment>
<dbReference type="RefSeq" id="WP_246950054.1">
    <property type="nucleotide sequence ID" value="NZ_JALKII010000002.1"/>
</dbReference>
<dbReference type="InterPro" id="IPR029069">
    <property type="entry name" value="HotDog_dom_sf"/>
</dbReference>
<gene>
    <name evidence="1" type="ORF">MU846_05695</name>
</gene>
<proteinExistence type="predicted"/>
<reference evidence="1" key="1">
    <citation type="submission" date="2022-04" db="EMBL/GenBank/DDBJ databases">
        <title>Alcanivorax sp. CY1518 draft genome sequence.</title>
        <authorList>
            <person name="Zhao G."/>
            <person name="An M."/>
        </authorList>
    </citation>
    <scope>NUCLEOTIDE SEQUENCE</scope>
    <source>
        <strain evidence="1">CY1518</strain>
    </source>
</reference>
<name>A0ABT0E5V5_9GAMM</name>